<dbReference type="CDD" id="cd10917">
    <property type="entry name" value="CE4_NodB_like_6s_7s"/>
    <property type="match status" value="1"/>
</dbReference>
<reference evidence="2" key="2">
    <citation type="journal article" date="2021" name="PeerJ">
        <title>Extensive microbial diversity within the chicken gut microbiome revealed by metagenomics and culture.</title>
        <authorList>
            <person name="Gilroy R."/>
            <person name="Ravi A."/>
            <person name="Getino M."/>
            <person name="Pursley I."/>
            <person name="Horton D.L."/>
            <person name="Alikhan N.F."/>
            <person name="Baker D."/>
            <person name="Gharbi K."/>
            <person name="Hall N."/>
            <person name="Watson M."/>
            <person name="Adriaenssens E.M."/>
            <person name="Foster-Nyarko E."/>
            <person name="Jarju S."/>
            <person name="Secka A."/>
            <person name="Antonio M."/>
            <person name="Oren A."/>
            <person name="Chaudhuri R.R."/>
            <person name="La Ragione R."/>
            <person name="Hildebrand F."/>
            <person name="Pallen M.J."/>
        </authorList>
    </citation>
    <scope>NUCLEOTIDE SEQUENCE</scope>
    <source>
        <strain evidence="2">G3-3990</strain>
    </source>
</reference>
<name>A0A9D9N3R0_9BACT</name>
<reference evidence="2" key="1">
    <citation type="submission" date="2020-10" db="EMBL/GenBank/DDBJ databases">
        <authorList>
            <person name="Gilroy R."/>
        </authorList>
    </citation>
    <scope>NUCLEOTIDE SEQUENCE</scope>
    <source>
        <strain evidence="2">G3-3990</strain>
    </source>
</reference>
<dbReference type="SUPFAM" id="SSF88713">
    <property type="entry name" value="Glycoside hydrolase/deacetylase"/>
    <property type="match status" value="1"/>
</dbReference>
<evidence type="ECO:0000259" key="1">
    <source>
        <dbReference type="PROSITE" id="PS51677"/>
    </source>
</evidence>
<dbReference type="Proteomes" id="UP000823641">
    <property type="component" value="Unassembled WGS sequence"/>
</dbReference>
<gene>
    <name evidence="2" type="ORF">IAA73_03470</name>
</gene>
<comment type="caution">
    <text evidence="2">The sequence shown here is derived from an EMBL/GenBank/DDBJ whole genome shotgun (WGS) entry which is preliminary data.</text>
</comment>
<dbReference type="AlphaFoldDB" id="A0A9D9N3R0"/>
<accession>A0A9D9N3R0</accession>
<dbReference type="GO" id="GO:0016810">
    <property type="term" value="F:hydrolase activity, acting on carbon-nitrogen (but not peptide) bonds"/>
    <property type="evidence" value="ECO:0007669"/>
    <property type="project" value="InterPro"/>
</dbReference>
<protein>
    <submittedName>
        <fullName evidence="2">Polysaccharide deacetylase family protein</fullName>
    </submittedName>
</protein>
<dbReference type="InterPro" id="IPR002509">
    <property type="entry name" value="NODB_dom"/>
</dbReference>
<proteinExistence type="predicted"/>
<dbReference type="InterPro" id="IPR011330">
    <property type="entry name" value="Glyco_hydro/deAcase_b/a-brl"/>
</dbReference>
<evidence type="ECO:0000313" key="2">
    <source>
        <dbReference type="EMBL" id="MBO8459376.1"/>
    </source>
</evidence>
<dbReference type="Pfam" id="PF01522">
    <property type="entry name" value="Polysacc_deac_1"/>
    <property type="match status" value="1"/>
</dbReference>
<dbReference type="InterPro" id="IPR050248">
    <property type="entry name" value="Polysacc_deacetylase_ArnD"/>
</dbReference>
<feature type="domain" description="NodB homology" evidence="1">
    <location>
        <begin position="4"/>
        <end position="183"/>
    </location>
</feature>
<dbReference type="Gene3D" id="3.20.20.370">
    <property type="entry name" value="Glycoside hydrolase/deacetylase"/>
    <property type="match status" value="1"/>
</dbReference>
<dbReference type="PROSITE" id="PS51677">
    <property type="entry name" value="NODB"/>
    <property type="match status" value="1"/>
</dbReference>
<evidence type="ECO:0000313" key="3">
    <source>
        <dbReference type="Proteomes" id="UP000823641"/>
    </source>
</evidence>
<dbReference type="GO" id="GO:0005975">
    <property type="term" value="P:carbohydrate metabolic process"/>
    <property type="evidence" value="ECO:0007669"/>
    <property type="project" value="InterPro"/>
</dbReference>
<dbReference type="EMBL" id="JADIMG010000035">
    <property type="protein sequence ID" value="MBO8459376.1"/>
    <property type="molecule type" value="Genomic_DNA"/>
</dbReference>
<dbReference type="PANTHER" id="PTHR10587">
    <property type="entry name" value="GLYCOSYL TRANSFERASE-RELATED"/>
    <property type="match status" value="1"/>
</dbReference>
<sequence length="196" mass="22349">MDKKFVVLTFDDGPDPDMTPLVLNVLKEYNVKATFFLVGCKVDKYPEIVKRIIAEGHSVGNHTYSHQWNFPLGSMSETYKEVLKCNESLELHLSQRIKWFRPPFGVTNPIIGKVVKAMNLIAIGWSIRSLDTRSDRSRERVCENIIRKLHPGAIVLLHDRCKQADGLLRNLIQSVLGLGYTIVPLDKLIGEDDYEK</sequence>
<organism evidence="2 3">
    <name type="scientific">Candidatus Gallipaludibacter merdavium</name>
    <dbReference type="NCBI Taxonomy" id="2840839"/>
    <lineage>
        <taxon>Bacteria</taxon>
        <taxon>Pseudomonadati</taxon>
        <taxon>Bacteroidota</taxon>
        <taxon>Bacteroidia</taxon>
        <taxon>Bacteroidales</taxon>
        <taxon>Candidatus Gallipaludibacter</taxon>
    </lineage>
</organism>